<dbReference type="InterPro" id="IPR005545">
    <property type="entry name" value="YCII"/>
</dbReference>
<reference evidence="4" key="1">
    <citation type="submission" date="2021-01" db="EMBL/GenBank/DDBJ databases">
        <title>Whole genome shotgun sequence of Virgisporangium aurantiacum NBRC 16421.</title>
        <authorList>
            <person name="Komaki H."/>
            <person name="Tamura T."/>
        </authorList>
    </citation>
    <scope>NUCLEOTIDE SEQUENCE</scope>
    <source>
        <strain evidence="4">NBRC 16421</strain>
    </source>
</reference>
<sequence>METGSEPDPARTRSEPTMRFMLLLKGDPQVDATEGVAADAVAGPLPPTELIEGMLKYQEDLTKAGVLLAAEGLFDSSQGSRVVYANGRKSVVDGPFAEAKELVAGFYILQVSSKEEAIEWAKRCPVELAVQGTDMEAVVEVRQVAEFDELPTGTPEQAQAELRLREQRS</sequence>
<feature type="domain" description="YCII-related" evidence="3">
    <location>
        <begin position="18"/>
        <end position="144"/>
    </location>
</feature>
<evidence type="ECO:0000259" key="3">
    <source>
        <dbReference type="Pfam" id="PF03795"/>
    </source>
</evidence>
<feature type="region of interest" description="Disordered" evidence="2">
    <location>
        <begin position="150"/>
        <end position="169"/>
    </location>
</feature>
<evidence type="ECO:0000256" key="2">
    <source>
        <dbReference type="SAM" id="MobiDB-lite"/>
    </source>
</evidence>
<evidence type="ECO:0000256" key="1">
    <source>
        <dbReference type="ARBA" id="ARBA00007689"/>
    </source>
</evidence>
<dbReference type="InterPro" id="IPR011008">
    <property type="entry name" value="Dimeric_a/b-barrel"/>
</dbReference>
<keyword evidence="5" id="KW-1185">Reference proteome</keyword>
<dbReference type="Proteomes" id="UP000612585">
    <property type="component" value="Unassembled WGS sequence"/>
</dbReference>
<dbReference type="Gene3D" id="3.30.70.1060">
    <property type="entry name" value="Dimeric alpha+beta barrel"/>
    <property type="match status" value="1"/>
</dbReference>
<dbReference type="EMBL" id="BOPG01000003">
    <property type="protein sequence ID" value="GIJ52748.1"/>
    <property type="molecule type" value="Genomic_DNA"/>
</dbReference>
<gene>
    <name evidence="4" type="ORF">Vau01_002640</name>
</gene>
<protein>
    <submittedName>
        <fullName evidence="4">Dehydrogenase</fullName>
    </submittedName>
</protein>
<evidence type="ECO:0000313" key="5">
    <source>
        <dbReference type="Proteomes" id="UP000612585"/>
    </source>
</evidence>
<dbReference type="PANTHER" id="PTHR35174">
    <property type="entry name" value="BLL7171 PROTEIN-RELATED"/>
    <property type="match status" value="1"/>
</dbReference>
<dbReference type="AlphaFoldDB" id="A0A8J3Z079"/>
<comment type="similarity">
    <text evidence="1">Belongs to the YciI family.</text>
</comment>
<accession>A0A8J3Z079</accession>
<dbReference type="Pfam" id="PF03795">
    <property type="entry name" value="YCII"/>
    <property type="match status" value="1"/>
</dbReference>
<proteinExistence type="inferred from homology"/>
<evidence type="ECO:0000313" key="4">
    <source>
        <dbReference type="EMBL" id="GIJ52748.1"/>
    </source>
</evidence>
<name>A0A8J3Z079_9ACTN</name>
<dbReference type="SUPFAM" id="SSF54909">
    <property type="entry name" value="Dimeric alpha+beta barrel"/>
    <property type="match status" value="1"/>
</dbReference>
<organism evidence="4 5">
    <name type="scientific">Virgisporangium aurantiacum</name>
    <dbReference type="NCBI Taxonomy" id="175570"/>
    <lineage>
        <taxon>Bacteria</taxon>
        <taxon>Bacillati</taxon>
        <taxon>Actinomycetota</taxon>
        <taxon>Actinomycetes</taxon>
        <taxon>Micromonosporales</taxon>
        <taxon>Micromonosporaceae</taxon>
        <taxon>Virgisporangium</taxon>
    </lineage>
</organism>
<comment type="caution">
    <text evidence="4">The sequence shown here is derived from an EMBL/GenBank/DDBJ whole genome shotgun (WGS) entry which is preliminary data.</text>
</comment>